<dbReference type="EMBL" id="KZ679127">
    <property type="protein sequence ID" value="PTB80276.1"/>
    <property type="molecule type" value="Genomic_DNA"/>
</dbReference>
<reference evidence="2 3" key="1">
    <citation type="submission" date="2016-07" db="EMBL/GenBank/DDBJ databases">
        <title>Multiple horizontal gene transfer events from other fungi enriched the ability of initially mycotrophic Trichoderma (Ascomycota) to feed on dead plant biomass.</title>
        <authorList>
            <consortium name="DOE Joint Genome Institute"/>
            <person name="Aerts A."/>
            <person name="Atanasova L."/>
            <person name="Chenthamara K."/>
            <person name="Zhang J."/>
            <person name="Grujic M."/>
            <person name="Henrissat B."/>
            <person name="Kuo A."/>
            <person name="Salamov A."/>
            <person name="Lipzen A."/>
            <person name="Labutti K."/>
            <person name="Barry K."/>
            <person name="Miao Y."/>
            <person name="Rahimi M.J."/>
            <person name="Shen Q."/>
            <person name="Grigoriev I.V."/>
            <person name="Kubicek C.P."/>
            <person name="Druzhinina I.S."/>
        </authorList>
    </citation>
    <scope>NUCLEOTIDE SEQUENCE [LARGE SCALE GENOMIC DNA]</scope>
    <source>
        <strain evidence="2 3">ATCC 18648</strain>
    </source>
</reference>
<evidence type="ECO:0000313" key="2">
    <source>
        <dbReference type="EMBL" id="PTB80276.1"/>
    </source>
</evidence>
<dbReference type="AlphaFoldDB" id="A0A2T4CFF1"/>
<organism evidence="2 3">
    <name type="scientific">Trichoderma longibrachiatum ATCC 18648</name>
    <dbReference type="NCBI Taxonomy" id="983965"/>
    <lineage>
        <taxon>Eukaryota</taxon>
        <taxon>Fungi</taxon>
        <taxon>Dikarya</taxon>
        <taxon>Ascomycota</taxon>
        <taxon>Pezizomycotina</taxon>
        <taxon>Sordariomycetes</taxon>
        <taxon>Hypocreomycetidae</taxon>
        <taxon>Hypocreales</taxon>
        <taxon>Hypocreaceae</taxon>
        <taxon>Trichoderma</taxon>
    </lineage>
</organism>
<dbReference type="Proteomes" id="UP000240760">
    <property type="component" value="Unassembled WGS sequence"/>
</dbReference>
<evidence type="ECO:0000256" key="1">
    <source>
        <dbReference type="SAM" id="MobiDB-lite"/>
    </source>
</evidence>
<gene>
    <name evidence="2" type="ORF">M440DRAFT_1120837</name>
</gene>
<proteinExistence type="predicted"/>
<sequence>MRGNASPVLSVMVSRYRPLRVRAGEGLGSAVDEGGSSSCVGEQLQRLDAKRQRQRQRQSQRRTTTMAMTGSSTSFDFWACNAHGVASRPGHLGLLAANCPGSGAVTGPLVAGTLIAAVAAVAVSGTVDREVVVRAGRRTPDAIPGYCRTNPAGALCVCWSFPRLGVSVSGPRIN</sequence>
<evidence type="ECO:0000313" key="3">
    <source>
        <dbReference type="Proteomes" id="UP000240760"/>
    </source>
</evidence>
<accession>A0A2T4CFF1</accession>
<protein>
    <submittedName>
        <fullName evidence="2">Uncharacterized protein</fullName>
    </submittedName>
</protein>
<keyword evidence="3" id="KW-1185">Reference proteome</keyword>
<feature type="region of interest" description="Disordered" evidence="1">
    <location>
        <begin position="45"/>
        <end position="67"/>
    </location>
</feature>
<name>A0A2T4CFF1_TRILO</name>